<evidence type="ECO:0000313" key="7">
    <source>
        <dbReference type="EMBL" id="EGB09912.1"/>
    </source>
</evidence>
<dbReference type="GO" id="GO:0016020">
    <property type="term" value="C:membrane"/>
    <property type="evidence" value="ECO:0007669"/>
    <property type="project" value="UniProtKB-SubCell"/>
</dbReference>
<feature type="transmembrane region" description="Helical" evidence="5">
    <location>
        <begin position="255"/>
        <end position="272"/>
    </location>
</feature>
<dbReference type="eggNOG" id="KOG0255">
    <property type="taxonomic scope" value="Eukaryota"/>
</dbReference>
<evidence type="ECO:0000313" key="8">
    <source>
        <dbReference type="Proteomes" id="UP000002729"/>
    </source>
</evidence>
<feature type="transmembrane region" description="Helical" evidence="5">
    <location>
        <begin position="141"/>
        <end position="162"/>
    </location>
</feature>
<dbReference type="InterPro" id="IPR020846">
    <property type="entry name" value="MFS_dom"/>
</dbReference>
<feature type="transmembrane region" description="Helical" evidence="5">
    <location>
        <begin position="391"/>
        <end position="412"/>
    </location>
</feature>
<dbReference type="SUPFAM" id="SSF103473">
    <property type="entry name" value="MFS general substrate transporter"/>
    <property type="match status" value="1"/>
</dbReference>
<dbReference type="InterPro" id="IPR011701">
    <property type="entry name" value="MFS"/>
</dbReference>
<evidence type="ECO:0000259" key="6">
    <source>
        <dbReference type="PROSITE" id="PS50850"/>
    </source>
</evidence>
<sequence length="413" mass="41764">MTVDQEGPTPWLQVAVCAGLYAAPSMLVVAPALVDAKIESETGWPASALTVASSLMFAASAPGALVGASAADVKGRRPLAVAMTAGTGACLALAAVAPRGSGGAVLFGAARVAGGLISGGAAPTCFTWAMELTPKRSAVRAATAMNVLWVGGPLYVAMLHVLCARWSWRLEVLGLAAFALGFAALAQATVPESPEFLASREEKIAARPSSSGAEVYGLVGEIDDEPDAIPEKLAAREAAGPLAALLGDAATRDPLLKLIVVWGCVSMSYYGLTFCAGSLSDRVVANFVLLNAADVPGYALAGYATKRTGAPERILVGFAGAAGAALLGLALGAPTLLAIFGKFCTAGMFQQIYSITTDRFEPDVRATAFGTCRVAAMLATFASPPLASLPLAAAALVFAACCGVVAALTLALR</sequence>
<dbReference type="InterPro" id="IPR036259">
    <property type="entry name" value="MFS_trans_sf"/>
</dbReference>
<keyword evidence="2 5" id="KW-0812">Transmembrane</keyword>
<reference evidence="7 8" key="1">
    <citation type="journal article" date="2011" name="Proc. Natl. Acad. Sci. U.S.A.">
        <title>Niche of harmful alga Aureococcus anophagefferens revealed through ecogenomics.</title>
        <authorList>
            <person name="Gobler C.J."/>
            <person name="Berry D.L."/>
            <person name="Dyhrman S.T."/>
            <person name="Wilhelm S.W."/>
            <person name="Salamov A."/>
            <person name="Lobanov A.V."/>
            <person name="Zhang Y."/>
            <person name="Collier J.L."/>
            <person name="Wurch L.L."/>
            <person name="Kustka A.B."/>
            <person name="Dill B.D."/>
            <person name="Shah M."/>
            <person name="VerBerkmoes N.C."/>
            <person name="Kuo A."/>
            <person name="Terry A."/>
            <person name="Pangilinan J."/>
            <person name="Lindquist E.A."/>
            <person name="Lucas S."/>
            <person name="Paulsen I.T."/>
            <person name="Hattenrath-Lehmann T.K."/>
            <person name="Talmage S.C."/>
            <person name="Walker E.A."/>
            <person name="Koch F."/>
            <person name="Burson A.M."/>
            <person name="Marcoval M.A."/>
            <person name="Tang Y.Z."/>
            <person name="Lecleir G.R."/>
            <person name="Coyne K.J."/>
            <person name="Berg G.M."/>
            <person name="Bertrand E.M."/>
            <person name="Saito M.A."/>
            <person name="Gladyshev V.N."/>
            <person name="Grigoriev I.V."/>
        </authorList>
    </citation>
    <scope>NUCLEOTIDE SEQUENCE [LARGE SCALE GENOMIC DNA]</scope>
    <source>
        <strain evidence="8">CCMP 1984</strain>
    </source>
</reference>
<dbReference type="EMBL" id="GL833125">
    <property type="protein sequence ID" value="EGB09912.1"/>
    <property type="molecule type" value="Genomic_DNA"/>
</dbReference>
<feature type="transmembrane region" description="Helical" evidence="5">
    <location>
        <begin position="79"/>
        <end position="98"/>
    </location>
</feature>
<dbReference type="OMA" id="VEPQWHM"/>
<dbReference type="GO" id="GO:0022857">
    <property type="term" value="F:transmembrane transporter activity"/>
    <property type="evidence" value="ECO:0007669"/>
    <property type="project" value="InterPro"/>
</dbReference>
<keyword evidence="4 5" id="KW-0472">Membrane</keyword>
<evidence type="ECO:0000256" key="4">
    <source>
        <dbReference type="ARBA" id="ARBA00023136"/>
    </source>
</evidence>
<dbReference type="Pfam" id="PF07690">
    <property type="entry name" value="MFS_1"/>
    <property type="match status" value="1"/>
</dbReference>
<feature type="transmembrane region" description="Helical" evidence="5">
    <location>
        <begin position="12"/>
        <end position="34"/>
    </location>
</feature>
<feature type="transmembrane region" description="Helical" evidence="5">
    <location>
        <begin position="315"/>
        <end position="340"/>
    </location>
</feature>
<dbReference type="Gene3D" id="1.20.1250.20">
    <property type="entry name" value="MFS general substrate transporter like domains"/>
    <property type="match status" value="1"/>
</dbReference>
<keyword evidence="3 5" id="KW-1133">Transmembrane helix</keyword>
<evidence type="ECO:0000256" key="5">
    <source>
        <dbReference type="SAM" id="Phobius"/>
    </source>
</evidence>
<feature type="transmembrane region" description="Helical" evidence="5">
    <location>
        <begin position="104"/>
        <end position="129"/>
    </location>
</feature>
<dbReference type="PROSITE" id="PS50850">
    <property type="entry name" value="MFS"/>
    <property type="match status" value="1"/>
</dbReference>
<dbReference type="AlphaFoldDB" id="F0Y4T6"/>
<feature type="domain" description="Major facilitator superfamily (MFS) profile" evidence="6">
    <location>
        <begin position="11"/>
        <end position="413"/>
    </location>
</feature>
<dbReference type="Proteomes" id="UP000002729">
    <property type="component" value="Unassembled WGS sequence"/>
</dbReference>
<dbReference type="OrthoDB" id="2261376at2759"/>
<dbReference type="PANTHER" id="PTHR24064">
    <property type="entry name" value="SOLUTE CARRIER FAMILY 22 MEMBER"/>
    <property type="match status" value="1"/>
</dbReference>
<protein>
    <recommendedName>
        <fullName evidence="6">Major facilitator superfamily (MFS) profile domain-containing protein</fullName>
    </recommendedName>
</protein>
<proteinExistence type="predicted"/>
<evidence type="ECO:0000256" key="1">
    <source>
        <dbReference type="ARBA" id="ARBA00004141"/>
    </source>
</evidence>
<evidence type="ECO:0000256" key="2">
    <source>
        <dbReference type="ARBA" id="ARBA00022692"/>
    </source>
</evidence>
<keyword evidence="8" id="KW-1185">Reference proteome</keyword>
<dbReference type="KEGG" id="aaf:AURANDRAFT_62937"/>
<dbReference type="GeneID" id="20224105"/>
<dbReference type="RefSeq" id="XP_009035938.1">
    <property type="nucleotide sequence ID" value="XM_009037690.1"/>
</dbReference>
<accession>F0Y4T6</accession>
<feature type="transmembrane region" description="Helical" evidence="5">
    <location>
        <begin position="46"/>
        <end position="67"/>
    </location>
</feature>
<organism evidence="8">
    <name type="scientific">Aureococcus anophagefferens</name>
    <name type="common">Harmful bloom alga</name>
    <dbReference type="NCBI Taxonomy" id="44056"/>
    <lineage>
        <taxon>Eukaryota</taxon>
        <taxon>Sar</taxon>
        <taxon>Stramenopiles</taxon>
        <taxon>Ochrophyta</taxon>
        <taxon>Pelagophyceae</taxon>
        <taxon>Pelagomonadales</taxon>
        <taxon>Pelagomonadaceae</taxon>
        <taxon>Aureococcus</taxon>
    </lineage>
</organism>
<name>F0Y4T6_AURAN</name>
<dbReference type="InParanoid" id="F0Y4T6"/>
<evidence type="ECO:0000256" key="3">
    <source>
        <dbReference type="ARBA" id="ARBA00022989"/>
    </source>
</evidence>
<gene>
    <name evidence="7" type="ORF">AURANDRAFT_62937</name>
</gene>
<comment type="subcellular location">
    <subcellularLocation>
        <location evidence="1">Membrane</location>
        <topology evidence="1">Multi-pass membrane protein</topology>
    </subcellularLocation>
</comment>